<gene>
    <name evidence="1" type="ORF">CLV88_101355</name>
</gene>
<proteinExistence type="predicted"/>
<dbReference type="Proteomes" id="UP000240418">
    <property type="component" value="Unassembled WGS sequence"/>
</dbReference>
<dbReference type="AlphaFoldDB" id="A0A2P8FJN4"/>
<sequence>MVEIADIQDRKSLEAWLKGQSQHVTVAIAQRAASRVLPLYWHWCLTDDDAQARDLTALPLLRAVMISGVACKTPTPDIKDASFAAADASFDVSASAASFAADAASFAAADASFDVSASAASFAADAASFAVAADAAAFFAAASDASAKRLFWDCVRRDAEGLAAGGTLSARPLWHDSASPFRRLWDAIVQAGGARTTKDQANWTFWIAWYQAELGGVPMLGKPERTLEMLSEIALIDPDFWDQGPDVVNPRIREIWQTYKTLPKADPAELLIAENLLQASLSDFKFDTVQRLMRMEPFAQDLKFLEDTVRLATFLEDAEDLCEDIDLLSMSLERQGRAVQGAGYVRTYLDAVSVEFSKARQMNRLNVGKVVKYGHFLQEASLDAQTRKEFGSLLSVSLDGVVDGLANLVRTHFGATLLRFAPLEELELEADTNAWEYLNELRHAVQDLQEQRNKEVVTPLDEEGIAVLKAICDEIERTLRAHGQASGEVQDSLQRELNYRFALLTVSLSLYAARARQNAGTLSAIVEGVLKAFKQAKGLYALWDVIRRTLLNG</sequence>
<reference evidence="1 2" key="1">
    <citation type="submission" date="2018-03" db="EMBL/GenBank/DDBJ databases">
        <title>Genomic Encyclopedia of Archaeal and Bacterial Type Strains, Phase II (KMG-II): from individual species to whole genera.</title>
        <authorList>
            <person name="Goeker M."/>
        </authorList>
    </citation>
    <scope>NUCLEOTIDE SEQUENCE [LARGE SCALE GENOMIC DNA]</scope>
    <source>
        <strain evidence="1 2">DSM 100673</strain>
    </source>
</reference>
<name>A0A2P8FJN4_9RHOB</name>
<evidence type="ECO:0000313" key="2">
    <source>
        <dbReference type="Proteomes" id="UP000240418"/>
    </source>
</evidence>
<keyword evidence="2" id="KW-1185">Reference proteome</keyword>
<protein>
    <submittedName>
        <fullName evidence="1">Uncharacterized protein</fullName>
    </submittedName>
</protein>
<accession>A0A2P8FJN4</accession>
<organism evidence="1 2">
    <name type="scientific">Shimia abyssi</name>
    <dbReference type="NCBI Taxonomy" id="1662395"/>
    <lineage>
        <taxon>Bacteria</taxon>
        <taxon>Pseudomonadati</taxon>
        <taxon>Pseudomonadota</taxon>
        <taxon>Alphaproteobacteria</taxon>
        <taxon>Rhodobacterales</taxon>
        <taxon>Roseobacteraceae</taxon>
    </lineage>
</organism>
<dbReference type="EMBL" id="PYGJ01000001">
    <property type="protein sequence ID" value="PSL21931.1"/>
    <property type="molecule type" value="Genomic_DNA"/>
</dbReference>
<comment type="caution">
    <text evidence="1">The sequence shown here is derived from an EMBL/GenBank/DDBJ whole genome shotgun (WGS) entry which is preliminary data.</text>
</comment>
<dbReference type="RefSeq" id="WP_207797002.1">
    <property type="nucleotide sequence ID" value="NZ_PYGJ01000001.1"/>
</dbReference>
<evidence type="ECO:0000313" key="1">
    <source>
        <dbReference type="EMBL" id="PSL21931.1"/>
    </source>
</evidence>